<gene>
    <name evidence="1" type="ORF">HBH26_02850</name>
</gene>
<keyword evidence="2" id="KW-1185">Reference proteome</keyword>
<reference evidence="1 2" key="1">
    <citation type="submission" date="2020-03" db="EMBL/GenBank/DDBJ databases">
        <authorList>
            <person name="Wang L."/>
            <person name="He N."/>
            <person name="Li Y."/>
            <person name="Fang Y."/>
            <person name="Zhang F."/>
        </authorList>
    </citation>
    <scope>NUCLEOTIDE SEQUENCE [LARGE SCALE GENOMIC DNA]</scope>
    <source>
        <strain evidence="1 2">36D10-4-7</strain>
    </source>
</reference>
<sequence>MARDFEQRMDRHRLRAERLRREAGNCLGIAVSTRDMDTAAAMIDEATRLVGRAATLEAA</sequence>
<proteinExistence type="predicted"/>
<protein>
    <submittedName>
        <fullName evidence="1">Uncharacterized protein</fullName>
    </submittedName>
</protein>
<dbReference type="EMBL" id="JAAVJH010000002">
    <property type="protein sequence ID" value="NJR77552.1"/>
    <property type="molecule type" value="Genomic_DNA"/>
</dbReference>
<accession>A0ABX1CP97</accession>
<dbReference type="Proteomes" id="UP000732399">
    <property type="component" value="Unassembled WGS sequence"/>
</dbReference>
<evidence type="ECO:0000313" key="2">
    <source>
        <dbReference type="Proteomes" id="UP000732399"/>
    </source>
</evidence>
<evidence type="ECO:0000313" key="1">
    <source>
        <dbReference type="EMBL" id="NJR77552.1"/>
    </source>
</evidence>
<name>A0ABX1CP97_9SPHN</name>
<organism evidence="1 2">
    <name type="scientific">Sphingomonas corticis</name>
    <dbReference type="NCBI Taxonomy" id="2722791"/>
    <lineage>
        <taxon>Bacteria</taxon>
        <taxon>Pseudomonadati</taxon>
        <taxon>Pseudomonadota</taxon>
        <taxon>Alphaproteobacteria</taxon>
        <taxon>Sphingomonadales</taxon>
        <taxon>Sphingomonadaceae</taxon>
        <taxon>Sphingomonas</taxon>
    </lineage>
</organism>
<comment type="caution">
    <text evidence="1">The sequence shown here is derived from an EMBL/GenBank/DDBJ whole genome shotgun (WGS) entry which is preliminary data.</text>
</comment>
<dbReference type="RefSeq" id="WP_168133079.1">
    <property type="nucleotide sequence ID" value="NZ_JAAVJH010000002.1"/>
</dbReference>